<proteinExistence type="predicted"/>
<dbReference type="EMBL" id="KZ680214">
    <property type="protein sequence ID" value="PTB66017.1"/>
    <property type="molecule type" value="Genomic_DNA"/>
</dbReference>
<dbReference type="OrthoDB" id="10444823at2759"/>
<evidence type="ECO:0000313" key="3">
    <source>
        <dbReference type="Proteomes" id="UP000241546"/>
    </source>
</evidence>
<dbReference type="Proteomes" id="UP000241546">
    <property type="component" value="Unassembled WGS sequence"/>
</dbReference>
<keyword evidence="3" id="KW-1185">Reference proteome</keyword>
<accession>A0A2T4B9L5</accession>
<sequence length="157" mass="16237">MSPTNPASPAQIQILIKAVNRIICTVVPTANPCRGIQSLCGTPQCAPAGGGGMPMHANNNNNNGSNSLLTPSDTSPAASGYPLSLTYYAPNSARSSSAMPGFPPPGEGQGGAGAMSIPGAHDPDFDWRMFDVETLMSIDPFEFILNAKMNEEGQTGL</sequence>
<gene>
    <name evidence="2" type="ORF">BBK36DRAFT_1169693</name>
</gene>
<feature type="region of interest" description="Disordered" evidence="1">
    <location>
        <begin position="56"/>
        <end position="76"/>
    </location>
</feature>
<dbReference type="AlphaFoldDB" id="A0A2T4B9L5"/>
<name>A0A2T4B9L5_9HYPO</name>
<dbReference type="RefSeq" id="XP_024749337.1">
    <property type="nucleotide sequence ID" value="XM_024895351.1"/>
</dbReference>
<feature type="region of interest" description="Disordered" evidence="1">
    <location>
        <begin position="94"/>
        <end position="115"/>
    </location>
</feature>
<feature type="compositionally biased region" description="Low complexity" evidence="1">
    <location>
        <begin position="56"/>
        <end position="67"/>
    </location>
</feature>
<organism evidence="2 3">
    <name type="scientific">Trichoderma citrinoviride</name>
    <dbReference type="NCBI Taxonomy" id="58853"/>
    <lineage>
        <taxon>Eukaryota</taxon>
        <taxon>Fungi</taxon>
        <taxon>Dikarya</taxon>
        <taxon>Ascomycota</taxon>
        <taxon>Pezizomycotina</taxon>
        <taxon>Sordariomycetes</taxon>
        <taxon>Hypocreomycetidae</taxon>
        <taxon>Hypocreales</taxon>
        <taxon>Hypocreaceae</taxon>
        <taxon>Trichoderma</taxon>
    </lineage>
</organism>
<reference evidence="3" key="1">
    <citation type="submission" date="2016-07" db="EMBL/GenBank/DDBJ databases">
        <title>Multiple horizontal gene transfer events from other fungi enriched the ability of initially mycotrophic Trichoderma (Ascomycota) to feed on dead plant biomass.</title>
        <authorList>
            <consortium name="DOE Joint Genome Institute"/>
            <person name="Atanasova L."/>
            <person name="Chenthamara K."/>
            <person name="Zhang J."/>
            <person name="Grujic M."/>
            <person name="Henrissat B."/>
            <person name="Kuo A."/>
            <person name="Aerts A."/>
            <person name="Salamov A."/>
            <person name="Lipzen A."/>
            <person name="Labutti K."/>
            <person name="Barry K."/>
            <person name="Miao Y."/>
            <person name="Rahimi M.J."/>
            <person name="Shen Q."/>
            <person name="Grigoriev I.V."/>
            <person name="Kubicek C.P."/>
            <person name="Druzhinina I.S."/>
        </authorList>
    </citation>
    <scope>NUCLEOTIDE SEQUENCE [LARGE SCALE GENOMIC DNA]</scope>
    <source>
        <strain evidence="3">TUCIM 6016</strain>
    </source>
</reference>
<evidence type="ECO:0000256" key="1">
    <source>
        <dbReference type="SAM" id="MobiDB-lite"/>
    </source>
</evidence>
<dbReference type="GeneID" id="36603469"/>
<protein>
    <submittedName>
        <fullName evidence="2">Uncharacterized protein</fullName>
    </submittedName>
</protein>
<evidence type="ECO:0000313" key="2">
    <source>
        <dbReference type="EMBL" id="PTB66017.1"/>
    </source>
</evidence>